<dbReference type="EMBL" id="CM055730">
    <property type="protein sequence ID" value="KAJ8013892.1"/>
    <property type="molecule type" value="Genomic_DNA"/>
</dbReference>
<reference evidence="1" key="1">
    <citation type="submission" date="2021-05" db="EMBL/GenBank/DDBJ databases">
        <authorList>
            <person name="Pan Q."/>
            <person name="Jouanno E."/>
            <person name="Zahm M."/>
            <person name="Klopp C."/>
            <person name="Cabau C."/>
            <person name="Louis A."/>
            <person name="Berthelot C."/>
            <person name="Parey E."/>
            <person name="Roest Crollius H."/>
            <person name="Montfort J."/>
            <person name="Robinson-Rechavi M."/>
            <person name="Bouchez O."/>
            <person name="Lampietro C."/>
            <person name="Lopez Roques C."/>
            <person name="Donnadieu C."/>
            <person name="Postlethwait J."/>
            <person name="Bobe J."/>
            <person name="Dillon D."/>
            <person name="Chandos A."/>
            <person name="von Hippel F."/>
            <person name="Guiguen Y."/>
        </authorList>
    </citation>
    <scope>NUCLEOTIDE SEQUENCE</scope>
    <source>
        <strain evidence="1">YG-Jan2019</strain>
    </source>
</reference>
<name>A0ACC2HD52_DALPE</name>
<organism evidence="1 2">
    <name type="scientific">Dallia pectoralis</name>
    <name type="common">Alaska blackfish</name>
    <dbReference type="NCBI Taxonomy" id="75939"/>
    <lineage>
        <taxon>Eukaryota</taxon>
        <taxon>Metazoa</taxon>
        <taxon>Chordata</taxon>
        <taxon>Craniata</taxon>
        <taxon>Vertebrata</taxon>
        <taxon>Euteleostomi</taxon>
        <taxon>Actinopterygii</taxon>
        <taxon>Neopterygii</taxon>
        <taxon>Teleostei</taxon>
        <taxon>Protacanthopterygii</taxon>
        <taxon>Esociformes</taxon>
        <taxon>Umbridae</taxon>
        <taxon>Dallia</taxon>
    </lineage>
</organism>
<sequence>MTATPGRGWRIALLTLLPRHVAVETAAVSHWRPDVGVMFVVVIVKLFCFSVRRLGMTSQCLRGWCSLEVRDVNACASASNVIRYGQGRSVGCS</sequence>
<proteinExistence type="predicted"/>
<evidence type="ECO:0000313" key="2">
    <source>
        <dbReference type="Proteomes" id="UP001157502"/>
    </source>
</evidence>
<dbReference type="Proteomes" id="UP001157502">
    <property type="component" value="Chromosome 3"/>
</dbReference>
<evidence type="ECO:0000313" key="1">
    <source>
        <dbReference type="EMBL" id="KAJ8013892.1"/>
    </source>
</evidence>
<accession>A0ACC2HD52</accession>
<keyword evidence="2" id="KW-1185">Reference proteome</keyword>
<gene>
    <name evidence="1" type="ORF">DPEC_G00034530</name>
</gene>
<protein>
    <submittedName>
        <fullName evidence="1">Uncharacterized protein</fullName>
    </submittedName>
</protein>
<comment type="caution">
    <text evidence="1">The sequence shown here is derived from an EMBL/GenBank/DDBJ whole genome shotgun (WGS) entry which is preliminary data.</text>
</comment>